<evidence type="ECO:0000256" key="1">
    <source>
        <dbReference type="SAM" id="Phobius"/>
    </source>
</evidence>
<protein>
    <recommendedName>
        <fullName evidence="4">DUF4199 domain-containing protein</fullName>
    </recommendedName>
</protein>
<organism evidence="2 3">
    <name type="scientific">Tengunoibacter tsumagoiensis</name>
    <dbReference type="NCBI Taxonomy" id="2014871"/>
    <lineage>
        <taxon>Bacteria</taxon>
        <taxon>Bacillati</taxon>
        <taxon>Chloroflexota</taxon>
        <taxon>Ktedonobacteria</taxon>
        <taxon>Ktedonobacterales</taxon>
        <taxon>Dictyobacteraceae</taxon>
        <taxon>Tengunoibacter</taxon>
    </lineage>
</organism>
<dbReference type="AlphaFoldDB" id="A0A402A1E6"/>
<keyword evidence="1" id="KW-0812">Transmembrane</keyword>
<feature type="transmembrane region" description="Helical" evidence="1">
    <location>
        <begin position="128"/>
        <end position="149"/>
    </location>
</feature>
<sequence length="169" mass="18000">MIAIKERPILREGILFGIGIGIFQVILGFIASLVPPGVASWIAIIGFLLTLFVYMYVGFRITRETGALKKGAMAGALTGGIAYLVNGIVSLVATLVNLDAIRLATQATLKTPAQKAAITNQVIISSTLFTLLVLILFFGVIAGAVFAFFGGRLIDSRRRLAAMRSGRKT</sequence>
<keyword evidence="3" id="KW-1185">Reference proteome</keyword>
<dbReference type="Proteomes" id="UP000287352">
    <property type="component" value="Unassembled WGS sequence"/>
</dbReference>
<comment type="caution">
    <text evidence="2">The sequence shown here is derived from an EMBL/GenBank/DDBJ whole genome shotgun (WGS) entry which is preliminary data.</text>
</comment>
<evidence type="ECO:0000313" key="3">
    <source>
        <dbReference type="Proteomes" id="UP000287352"/>
    </source>
</evidence>
<gene>
    <name evidence="2" type="ORF">KTT_28270</name>
</gene>
<evidence type="ECO:0000313" key="2">
    <source>
        <dbReference type="EMBL" id="GCE12968.1"/>
    </source>
</evidence>
<feature type="transmembrane region" description="Helical" evidence="1">
    <location>
        <begin position="38"/>
        <end position="59"/>
    </location>
</feature>
<dbReference type="EMBL" id="BIFR01000001">
    <property type="protein sequence ID" value="GCE12968.1"/>
    <property type="molecule type" value="Genomic_DNA"/>
</dbReference>
<feature type="transmembrane region" description="Helical" evidence="1">
    <location>
        <begin position="71"/>
        <end position="96"/>
    </location>
</feature>
<feature type="transmembrane region" description="Helical" evidence="1">
    <location>
        <begin position="12"/>
        <end position="32"/>
    </location>
</feature>
<proteinExistence type="predicted"/>
<keyword evidence="1" id="KW-1133">Transmembrane helix</keyword>
<reference evidence="3" key="1">
    <citation type="submission" date="2018-12" db="EMBL/GenBank/DDBJ databases">
        <title>Tengunoibacter tsumagoiensis gen. nov., sp. nov., Dictyobacter kobayashii sp. nov., D. alpinus sp. nov., and D. joshuensis sp. nov. and description of Dictyobacteraceae fam. nov. within the order Ktedonobacterales isolated from Tengu-no-mugimeshi.</title>
        <authorList>
            <person name="Wang C.M."/>
            <person name="Zheng Y."/>
            <person name="Sakai Y."/>
            <person name="Toyoda A."/>
            <person name="Minakuchi Y."/>
            <person name="Abe K."/>
            <person name="Yokota A."/>
            <person name="Yabe S."/>
        </authorList>
    </citation>
    <scope>NUCLEOTIDE SEQUENCE [LARGE SCALE GENOMIC DNA]</scope>
    <source>
        <strain evidence="3">Uno3</strain>
    </source>
</reference>
<name>A0A402A1E6_9CHLR</name>
<evidence type="ECO:0008006" key="4">
    <source>
        <dbReference type="Google" id="ProtNLM"/>
    </source>
</evidence>
<accession>A0A402A1E6</accession>
<keyword evidence="1" id="KW-0472">Membrane</keyword>